<evidence type="ECO:0000313" key="2">
    <source>
        <dbReference type="EMBL" id="RAM35426.1"/>
    </source>
</evidence>
<keyword evidence="1" id="KW-0812">Transmembrane</keyword>
<dbReference type="Proteomes" id="UP000249166">
    <property type="component" value="Unassembled WGS sequence"/>
</dbReference>
<comment type="caution">
    <text evidence="2">The sequence shown here is derived from an EMBL/GenBank/DDBJ whole genome shotgun (WGS) entry which is preliminary data.</text>
</comment>
<dbReference type="AlphaFoldDB" id="A0A328HA15"/>
<gene>
    <name evidence="2" type="ORF">DBZ45_20575</name>
</gene>
<organism evidence="2 3">
    <name type="scientific">Arthrobacter globiformis</name>
    <dbReference type="NCBI Taxonomy" id="1665"/>
    <lineage>
        <taxon>Bacteria</taxon>
        <taxon>Bacillati</taxon>
        <taxon>Actinomycetota</taxon>
        <taxon>Actinomycetes</taxon>
        <taxon>Micrococcales</taxon>
        <taxon>Micrococcaceae</taxon>
        <taxon>Arthrobacter</taxon>
    </lineage>
</organism>
<evidence type="ECO:0000256" key="1">
    <source>
        <dbReference type="SAM" id="Phobius"/>
    </source>
</evidence>
<reference evidence="2 3" key="1">
    <citation type="submission" date="2018-04" db="EMBL/GenBank/DDBJ databases">
        <title>Bacteria isolated from cave deposits of Manipur.</title>
        <authorList>
            <person name="Sahoo D."/>
            <person name="Sarangthem I."/>
            <person name="Nandeibam J."/>
        </authorList>
    </citation>
    <scope>NUCLEOTIDE SEQUENCE [LARGE SCALE GENOMIC DNA]</scope>
    <source>
        <strain evidence="3">mrc11</strain>
    </source>
</reference>
<dbReference type="OrthoDB" id="4952921at2"/>
<keyword evidence="1" id="KW-0472">Membrane</keyword>
<accession>A0A328HA15</accession>
<dbReference type="RefSeq" id="WP_111905678.1">
    <property type="nucleotide sequence ID" value="NZ_QLNP01000104.1"/>
</dbReference>
<protein>
    <submittedName>
        <fullName evidence="2">Uncharacterized protein</fullName>
    </submittedName>
</protein>
<feature type="transmembrane region" description="Helical" evidence="1">
    <location>
        <begin position="49"/>
        <end position="69"/>
    </location>
</feature>
<name>A0A328HA15_ARTGO</name>
<sequence length="85" mass="8792">MQKLRHTTNAVFVISLAVLLIAGIVFVAGQALALVTGQGGWLAVLNEAVKGPACIAASVCALAGFLLSYKTSAKQNNPQQEARTP</sequence>
<keyword evidence="1" id="KW-1133">Transmembrane helix</keyword>
<proteinExistence type="predicted"/>
<evidence type="ECO:0000313" key="3">
    <source>
        <dbReference type="Proteomes" id="UP000249166"/>
    </source>
</evidence>
<dbReference type="EMBL" id="QLNP01000104">
    <property type="protein sequence ID" value="RAM35426.1"/>
    <property type="molecule type" value="Genomic_DNA"/>
</dbReference>